<sequence>MREKGARHLPSGIAAALGVGPAPQKYYRVDHATQSSHRSGELLQKTAA</sequence>
<keyword evidence="2" id="KW-1185">Reference proteome</keyword>
<reference evidence="2" key="1">
    <citation type="submission" date="2016-10" db="EMBL/GenBank/DDBJ databases">
        <authorList>
            <person name="Jeantristanb JTB J.-T."/>
            <person name="Ricardo R."/>
        </authorList>
    </citation>
    <scope>NUCLEOTIDE SEQUENCE [LARGE SCALE GENOMIC DNA]</scope>
</reference>
<evidence type="ECO:0000313" key="1">
    <source>
        <dbReference type="EMBL" id="SCZ94310.1"/>
    </source>
</evidence>
<organism evidence="1 2">
    <name type="scientific">Microbotryum saponariae</name>
    <dbReference type="NCBI Taxonomy" id="289078"/>
    <lineage>
        <taxon>Eukaryota</taxon>
        <taxon>Fungi</taxon>
        <taxon>Dikarya</taxon>
        <taxon>Basidiomycota</taxon>
        <taxon>Pucciniomycotina</taxon>
        <taxon>Microbotryomycetes</taxon>
        <taxon>Microbotryales</taxon>
        <taxon>Microbotryaceae</taxon>
        <taxon>Microbotryum</taxon>
    </lineage>
</organism>
<name>A0A2X0MJA1_9BASI</name>
<accession>A0A2X0MJA1</accession>
<gene>
    <name evidence="1" type="ORF">BZ3500_MVSOF-1268-A1-R1_CHR12-2G03813</name>
</gene>
<dbReference type="Proteomes" id="UP000249723">
    <property type="component" value="Unassembled WGS sequence"/>
</dbReference>
<protein>
    <submittedName>
        <fullName evidence="1">BZ3500_MvSof-1268-A1-R1_Chr12-2g03813 protein</fullName>
    </submittedName>
</protein>
<proteinExistence type="predicted"/>
<evidence type="ECO:0000313" key="2">
    <source>
        <dbReference type="Proteomes" id="UP000249723"/>
    </source>
</evidence>
<dbReference type="EMBL" id="FMWP01000052">
    <property type="protein sequence ID" value="SCZ94310.1"/>
    <property type="molecule type" value="Genomic_DNA"/>
</dbReference>
<dbReference type="AlphaFoldDB" id="A0A2X0MJA1"/>